<organism evidence="1 2">
    <name type="scientific">Micromonospora lupini str. Lupac 08</name>
    <dbReference type="NCBI Taxonomy" id="1150864"/>
    <lineage>
        <taxon>Bacteria</taxon>
        <taxon>Bacillati</taxon>
        <taxon>Actinomycetota</taxon>
        <taxon>Actinomycetes</taxon>
        <taxon>Micromonosporales</taxon>
        <taxon>Micromonosporaceae</taxon>
        <taxon>Micromonospora</taxon>
    </lineage>
</organism>
<dbReference type="STRING" id="1150864.MILUP08_43972"/>
<reference evidence="2" key="1">
    <citation type="journal article" date="2012" name="J. Bacteriol.">
        <title>Genome Sequence of Micromonospora lupini Lupac 08, Isolated from Root Nodules of Lupinus angustifolius.</title>
        <authorList>
            <person name="Alonso-Vega P."/>
            <person name="Normand P."/>
            <person name="Bacigalupe R."/>
            <person name="Pujic P."/>
            <person name="Lajus A."/>
            <person name="Vallenet D."/>
            <person name="Carro L."/>
            <person name="Coll P."/>
            <person name="Trujillo M.E."/>
        </authorList>
    </citation>
    <scope>NUCLEOTIDE SEQUENCE [LARGE SCALE GENOMIC DNA]</scope>
    <source>
        <strain evidence="2">Lupac 08</strain>
    </source>
</reference>
<evidence type="ECO:0008006" key="3">
    <source>
        <dbReference type="Google" id="ProtNLM"/>
    </source>
</evidence>
<dbReference type="NCBIfam" id="TIGR04267">
    <property type="entry name" value="mod_HExxH"/>
    <property type="match status" value="1"/>
</dbReference>
<name>I0L5F8_9ACTN</name>
<accession>I0L5F8</accession>
<sequence length="575" mass="59670">MTAPLSAAQLAGLAGGHGDAATVAVLRGGQLGRRRLLTVAAARACHGEPLVRQSLDLLTRAEHADPAAVAAVLAHPPVTGWARAALDGAAGPVYLAALAAAAATRAGLTFTLTLPRPADGVLPLPTVGAATGLPLDSPVRLCGEAGTLRIDAGRGGAHDDGVRIEAGGGRLLDAGVGGIGWLPVRRTTPFPAVEVLIDDQDPWRDCYHRPSAPRLDDVSADRLDRLTVEAGRWLRAHLPAHADALAGLLRTLVPLRPPPSGNPVSATSRDALGAIALSVPVDARTLALLLVHESQHTKLGALLDLVPLHRVGGQARYRAPWRLDPRPVGALLQGAYAHLGVAEVWRCRRHEGIAAAFEYAYWREQTIRAVRQLADAAELTEAGRSFVADMASTLRGWRDPVDGAVEAAVRDVADAGAVRWGLANLVPDPDDVERLARAWRQGVPPDAGRSVSTVVPAAARPALTVGGGPEGAVRHRLLGAGGPPGSSPSDQAYAAGNREDALAGYRRRVAADCGDVDAWVGLALSAHHTGQPAAAGVLTNRAELVRALSHTLPDADPLALAAWLAQPTPPVARGQ</sequence>
<proteinExistence type="predicted"/>
<gene>
    <name evidence="1" type="ORF">MILUP08_43972</name>
</gene>
<dbReference type="Proteomes" id="UP000003448">
    <property type="component" value="Unassembled WGS sequence"/>
</dbReference>
<dbReference type="eggNOG" id="COG0641">
    <property type="taxonomic scope" value="Bacteria"/>
</dbReference>
<comment type="caution">
    <text evidence="1">The sequence shown here is derived from an EMBL/GenBank/DDBJ whole genome shotgun (WGS) entry which is preliminary data.</text>
</comment>
<dbReference type="RefSeq" id="WP_007460883.1">
    <property type="nucleotide sequence ID" value="NZ_HF570108.1"/>
</dbReference>
<keyword evidence="2" id="KW-1185">Reference proteome</keyword>
<protein>
    <recommendedName>
        <fullName evidence="3">HEXXH motif domain-containing protein</fullName>
    </recommendedName>
</protein>
<dbReference type="InterPro" id="IPR026337">
    <property type="entry name" value="AKG_HExxH"/>
</dbReference>
<dbReference type="AlphaFoldDB" id="I0L5F8"/>
<dbReference type="EMBL" id="CAIE01000031">
    <property type="protein sequence ID" value="CCH19055.1"/>
    <property type="molecule type" value="Genomic_DNA"/>
</dbReference>
<evidence type="ECO:0000313" key="1">
    <source>
        <dbReference type="EMBL" id="CCH19055.1"/>
    </source>
</evidence>
<evidence type="ECO:0000313" key="2">
    <source>
        <dbReference type="Proteomes" id="UP000003448"/>
    </source>
</evidence>